<name>A0A8J7IFI1_9FLAO</name>
<protein>
    <recommendedName>
        <fullName evidence="3">Four helix bundle protein</fullName>
    </recommendedName>
</protein>
<gene>
    <name evidence="1" type="ORF">JF259_07235</name>
</gene>
<dbReference type="Proteomes" id="UP000610931">
    <property type="component" value="Unassembled WGS sequence"/>
</dbReference>
<evidence type="ECO:0008006" key="3">
    <source>
        <dbReference type="Google" id="ProtNLM"/>
    </source>
</evidence>
<dbReference type="RefSeq" id="WP_199114642.1">
    <property type="nucleotide sequence ID" value="NZ_JAELVQ010000007.1"/>
</dbReference>
<proteinExistence type="predicted"/>
<dbReference type="EMBL" id="JAELVQ010000007">
    <property type="protein sequence ID" value="MBJ6367877.1"/>
    <property type="molecule type" value="Genomic_DNA"/>
</dbReference>
<evidence type="ECO:0000313" key="2">
    <source>
        <dbReference type="Proteomes" id="UP000610931"/>
    </source>
</evidence>
<keyword evidence="2" id="KW-1185">Reference proteome</keyword>
<organism evidence="1 2">
    <name type="scientific">Snuella sedimenti</name>
    <dbReference type="NCBI Taxonomy" id="2798802"/>
    <lineage>
        <taxon>Bacteria</taxon>
        <taxon>Pseudomonadati</taxon>
        <taxon>Bacteroidota</taxon>
        <taxon>Flavobacteriia</taxon>
        <taxon>Flavobacteriales</taxon>
        <taxon>Flavobacteriaceae</taxon>
        <taxon>Snuella</taxon>
    </lineage>
</organism>
<reference evidence="1" key="1">
    <citation type="submission" date="2020-12" db="EMBL/GenBank/DDBJ databases">
        <title>Snuella sp. nov., isolated from sediment in Incheon.</title>
        <authorList>
            <person name="Kim W."/>
        </authorList>
    </citation>
    <scope>NUCLEOTIDE SEQUENCE</scope>
    <source>
        <strain evidence="1">CAU 1569</strain>
    </source>
</reference>
<evidence type="ECO:0000313" key="1">
    <source>
        <dbReference type="EMBL" id="MBJ6367877.1"/>
    </source>
</evidence>
<sequence>MLGEASEIDYWLEIIETLNWGDNTILSGLRKEAKELLAIFTQKEFLDAQRRGFR</sequence>
<dbReference type="AlphaFoldDB" id="A0A8J7IFI1"/>
<accession>A0A8J7IFI1</accession>
<comment type="caution">
    <text evidence="1">The sequence shown here is derived from an EMBL/GenBank/DDBJ whole genome shotgun (WGS) entry which is preliminary data.</text>
</comment>